<evidence type="ECO:0000313" key="2">
    <source>
        <dbReference type="EMBL" id="KAG6398927.1"/>
    </source>
</evidence>
<reference evidence="2" key="1">
    <citation type="submission" date="2018-01" db="EMBL/GenBank/DDBJ databases">
        <authorList>
            <person name="Mao J.F."/>
        </authorList>
    </citation>
    <scope>NUCLEOTIDE SEQUENCE</scope>
    <source>
        <strain evidence="2">Huo1</strain>
        <tissue evidence="2">Leaf</tissue>
    </source>
</reference>
<feature type="region of interest" description="Disordered" evidence="1">
    <location>
        <begin position="73"/>
        <end position="110"/>
    </location>
</feature>
<feature type="compositionally biased region" description="Low complexity" evidence="1">
    <location>
        <begin position="73"/>
        <end position="88"/>
    </location>
</feature>
<name>A0A8X8ZBV5_SALSN</name>
<organism evidence="2">
    <name type="scientific">Salvia splendens</name>
    <name type="common">Scarlet sage</name>
    <dbReference type="NCBI Taxonomy" id="180675"/>
    <lineage>
        <taxon>Eukaryota</taxon>
        <taxon>Viridiplantae</taxon>
        <taxon>Streptophyta</taxon>
        <taxon>Embryophyta</taxon>
        <taxon>Tracheophyta</taxon>
        <taxon>Spermatophyta</taxon>
        <taxon>Magnoliopsida</taxon>
        <taxon>eudicotyledons</taxon>
        <taxon>Gunneridae</taxon>
        <taxon>Pentapetalae</taxon>
        <taxon>asterids</taxon>
        <taxon>lamiids</taxon>
        <taxon>Lamiales</taxon>
        <taxon>Lamiaceae</taxon>
        <taxon>Nepetoideae</taxon>
        <taxon>Mentheae</taxon>
        <taxon>Salviinae</taxon>
        <taxon>Salvia</taxon>
        <taxon>Salvia subgen. Calosphace</taxon>
        <taxon>core Calosphace</taxon>
    </lineage>
</organism>
<comment type="caution">
    <text evidence="2">The sequence shown here is derived from an EMBL/GenBank/DDBJ whole genome shotgun (WGS) entry which is preliminary data.</text>
</comment>
<evidence type="ECO:0000256" key="1">
    <source>
        <dbReference type="SAM" id="MobiDB-lite"/>
    </source>
</evidence>
<protein>
    <submittedName>
        <fullName evidence="2">Uncharacterized protein</fullName>
    </submittedName>
</protein>
<feature type="region of interest" description="Disordered" evidence="1">
    <location>
        <begin position="165"/>
        <end position="187"/>
    </location>
</feature>
<feature type="region of interest" description="Disordered" evidence="1">
    <location>
        <begin position="20"/>
        <end position="49"/>
    </location>
</feature>
<proteinExistence type="predicted"/>
<evidence type="ECO:0000313" key="3">
    <source>
        <dbReference type="Proteomes" id="UP000298416"/>
    </source>
</evidence>
<sequence length="187" mass="20197">MVANQARLGRCWRSEANSLDLNNLPEDYTRDGLQVSGDSSSSAERETETLNKARQLVFSNDVPPPHLGYVSSGGQQIQQGGYHQGSSSMDDGFRSMYPPSRMFPTSPAPPPPQTVPYGFPSPPQLIPVPPPPHNDYYVGHVLPNPCYGGPPTNGSYYTCVGAPVTTRGQLDGGGNNQDHDGLNWGRK</sequence>
<dbReference type="EMBL" id="PNBA02000015">
    <property type="protein sequence ID" value="KAG6398927.1"/>
    <property type="molecule type" value="Genomic_DNA"/>
</dbReference>
<dbReference type="Proteomes" id="UP000298416">
    <property type="component" value="Unassembled WGS sequence"/>
</dbReference>
<gene>
    <name evidence="2" type="ORF">SASPL_140399</name>
</gene>
<keyword evidence="3" id="KW-1185">Reference proteome</keyword>
<dbReference type="AlphaFoldDB" id="A0A8X8ZBV5"/>
<accession>A0A8X8ZBV5</accession>
<reference evidence="2" key="2">
    <citation type="submission" date="2020-08" db="EMBL/GenBank/DDBJ databases">
        <title>Plant Genome Project.</title>
        <authorList>
            <person name="Zhang R.-G."/>
        </authorList>
    </citation>
    <scope>NUCLEOTIDE SEQUENCE</scope>
    <source>
        <strain evidence="2">Huo1</strain>
        <tissue evidence="2">Leaf</tissue>
    </source>
</reference>